<dbReference type="EMBL" id="JBBLZC010000004">
    <property type="protein sequence ID" value="MEK0082656.1"/>
    <property type="molecule type" value="Genomic_DNA"/>
</dbReference>
<reference evidence="4 5" key="1">
    <citation type="submission" date="2024-01" db="EMBL/GenBank/DDBJ databases">
        <title>Multi-omics insights into the function and evolution of sodium benzoate biodegradation pathways in Benzoatithermus flavus gen. nov., sp. nov. from hot spring.</title>
        <authorList>
            <person name="Hu C.-J."/>
            <person name="Li W.-J."/>
        </authorList>
    </citation>
    <scope>NUCLEOTIDE SEQUENCE [LARGE SCALE GENOMIC DNA]</scope>
    <source>
        <strain evidence="4 5">SYSU G07066</strain>
    </source>
</reference>
<dbReference type="SMART" id="SM00382">
    <property type="entry name" value="AAA"/>
    <property type="match status" value="1"/>
</dbReference>
<protein>
    <submittedName>
        <fullName evidence="4">ATP-binding cassette domain-containing protein</fullName>
    </submittedName>
</protein>
<dbReference type="InterPro" id="IPR003593">
    <property type="entry name" value="AAA+_ATPase"/>
</dbReference>
<dbReference type="PANTHER" id="PTHR24220:SF470">
    <property type="entry name" value="CELL DIVISION ATP-BINDING PROTEIN FTSE"/>
    <property type="match status" value="1"/>
</dbReference>
<evidence type="ECO:0000256" key="1">
    <source>
        <dbReference type="ARBA" id="ARBA00022741"/>
    </source>
</evidence>
<feature type="domain" description="ABC transporter" evidence="3">
    <location>
        <begin position="9"/>
        <end position="232"/>
    </location>
</feature>
<evidence type="ECO:0000313" key="5">
    <source>
        <dbReference type="Proteomes" id="UP001375743"/>
    </source>
</evidence>
<name>A0ABU8XN83_9PROT</name>
<comment type="caution">
    <text evidence="4">The sequence shown here is derived from an EMBL/GenBank/DDBJ whole genome shotgun (WGS) entry which is preliminary data.</text>
</comment>
<dbReference type="InterPro" id="IPR027417">
    <property type="entry name" value="P-loop_NTPase"/>
</dbReference>
<dbReference type="SUPFAM" id="SSF52540">
    <property type="entry name" value="P-loop containing nucleoside triphosphate hydrolases"/>
    <property type="match status" value="1"/>
</dbReference>
<keyword evidence="1" id="KW-0547">Nucleotide-binding</keyword>
<dbReference type="GO" id="GO:0005524">
    <property type="term" value="F:ATP binding"/>
    <property type="evidence" value="ECO:0007669"/>
    <property type="project" value="UniProtKB-KW"/>
</dbReference>
<gene>
    <name evidence="4" type="ORF">U1T56_05815</name>
</gene>
<evidence type="ECO:0000259" key="3">
    <source>
        <dbReference type="PROSITE" id="PS50893"/>
    </source>
</evidence>
<dbReference type="PROSITE" id="PS50893">
    <property type="entry name" value="ABC_TRANSPORTER_2"/>
    <property type="match status" value="1"/>
</dbReference>
<dbReference type="PANTHER" id="PTHR24220">
    <property type="entry name" value="IMPORT ATP-BINDING PROTEIN"/>
    <property type="match status" value="1"/>
</dbReference>
<proteinExistence type="predicted"/>
<dbReference type="RefSeq" id="WP_418158505.1">
    <property type="nucleotide sequence ID" value="NZ_JBBLZC010000004.1"/>
</dbReference>
<dbReference type="InterPro" id="IPR003439">
    <property type="entry name" value="ABC_transporter-like_ATP-bd"/>
</dbReference>
<sequence length="233" mass="25364">MEQSGATILQLEGVGMRYGATPALHDIDLRLTAGSFHFVVGPSGAGKTSLLRLLSLSHPPAEGKLVLFGRDVAKLDQEELAAVRRRIGVVFQDLRLLDHLSAFDNVALPLRINGASDEQISTSVSQMLTWLGLGDVLERRPAELSMGQRQLVAVGRAVMCRPSLLLADEPTSSIDQAKAQRLMHLFLSLSRLGTAVLFVTHAEQLVRRYPFPVLSMKDGRLRPPVPSVLPMSA</sequence>
<accession>A0ABU8XN83</accession>
<dbReference type="Pfam" id="PF00005">
    <property type="entry name" value="ABC_tran"/>
    <property type="match status" value="1"/>
</dbReference>
<keyword evidence="5" id="KW-1185">Reference proteome</keyword>
<dbReference type="Proteomes" id="UP001375743">
    <property type="component" value="Unassembled WGS sequence"/>
</dbReference>
<dbReference type="Gene3D" id="3.40.50.300">
    <property type="entry name" value="P-loop containing nucleotide triphosphate hydrolases"/>
    <property type="match status" value="1"/>
</dbReference>
<organism evidence="4 5">
    <name type="scientific">Benzoatithermus flavus</name>
    <dbReference type="NCBI Taxonomy" id="3108223"/>
    <lineage>
        <taxon>Bacteria</taxon>
        <taxon>Pseudomonadati</taxon>
        <taxon>Pseudomonadota</taxon>
        <taxon>Alphaproteobacteria</taxon>
        <taxon>Geminicoccales</taxon>
        <taxon>Geminicoccaceae</taxon>
        <taxon>Benzoatithermus</taxon>
    </lineage>
</organism>
<keyword evidence="2 4" id="KW-0067">ATP-binding</keyword>
<dbReference type="InterPro" id="IPR015854">
    <property type="entry name" value="ABC_transpr_LolD-like"/>
</dbReference>
<evidence type="ECO:0000256" key="2">
    <source>
        <dbReference type="ARBA" id="ARBA00022840"/>
    </source>
</evidence>
<evidence type="ECO:0000313" key="4">
    <source>
        <dbReference type="EMBL" id="MEK0082656.1"/>
    </source>
</evidence>